<feature type="compositionally biased region" description="Pro residues" evidence="1">
    <location>
        <begin position="182"/>
        <end position="191"/>
    </location>
</feature>
<evidence type="ECO:0000256" key="1">
    <source>
        <dbReference type="SAM" id="MobiDB-lite"/>
    </source>
</evidence>
<protein>
    <submittedName>
        <fullName evidence="2 4">Uncharacterized protein</fullName>
    </submittedName>
</protein>
<sequence length="234" mass="25055">MAKDGSGDGVQNKSDDSSVTSVSDSAKLIAPRSHRPKSIITEFSNDMAEDKVNFDSPPMPSALKHVSKYRPRPMRNYNKRTKPQAVLVEVQRSHSGSENGDNSVVYDTAANELSPCSPGESEADGNSSNRSVTDEQHSRSPVVARRSAMLPPQENTVQPSAPPLPTTAPPIVPRRGRDGAPIIPPTLPPKPDQIVTARPVSCTVDGENGSSGRKSVADMARLFSSTDAPFSRRS</sequence>
<dbReference type="AlphaFoldDB" id="A0A183EF04"/>
<feature type="compositionally biased region" description="Pro residues" evidence="1">
    <location>
        <begin position="160"/>
        <end position="172"/>
    </location>
</feature>
<evidence type="ECO:0000313" key="2">
    <source>
        <dbReference type="EMBL" id="VDN34054.1"/>
    </source>
</evidence>
<dbReference type="OrthoDB" id="10669607at2759"/>
<feature type="region of interest" description="Disordered" evidence="1">
    <location>
        <begin position="1"/>
        <end position="234"/>
    </location>
</feature>
<feature type="compositionally biased region" description="Basic residues" evidence="1">
    <location>
        <begin position="65"/>
        <end position="82"/>
    </location>
</feature>
<evidence type="ECO:0000313" key="3">
    <source>
        <dbReference type="Proteomes" id="UP000271098"/>
    </source>
</evidence>
<keyword evidence="3" id="KW-1185">Reference proteome</keyword>
<dbReference type="WBParaSite" id="GPUH_0001957001-mRNA-1">
    <property type="protein sequence ID" value="GPUH_0001957001-mRNA-1"/>
    <property type="gene ID" value="GPUH_0001957001"/>
</dbReference>
<name>A0A183EF04_9BILA</name>
<gene>
    <name evidence="2" type="ORF">GPUH_LOCUS19546</name>
</gene>
<proteinExistence type="predicted"/>
<reference evidence="4" key="1">
    <citation type="submission" date="2016-06" db="UniProtKB">
        <authorList>
            <consortium name="WormBaseParasite"/>
        </authorList>
    </citation>
    <scope>IDENTIFICATION</scope>
</reference>
<reference evidence="2 3" key="2">
    <citation type="submission" date="2018-11" db="EMBL/GenBank/DDBJ databases">
        <authorList>
            <consortium name="Pathogen Informatics"/>
        </authorList>
    </citation>
    <scope>NUCLEOTIDE SEQUENCE [LARGE SCALE GENOMIC DNA]</scope>
</reference>
<feature type="compositionally biased region" description="Polar residues" evidence="1">
    <location>
        <begin position="93"/>
        <end position="102"/>
    </location>
</feature>
<dbReference type="EMBL" id="UYRT01088713">
    <property type="protein sequence ID" value="VDN34054.1"/>
    <property type="molecule type" value="Genomic_DNA"/>
</dbReference>
<organism evidence="4">
    <name type="scientific">Gongylonema pulchrum</name>
    <dbReference type="NCBI Taxonomy" id="637853"/>
    <lineage>
        <taxon>Eukaryota</taxon>
        <taxon>Metazoa</taxon>
        <taxon>Ecdysozoa</taxon>
        <taxon>Nematoda</taxon>
        <taxon>Chromadorea</taxon>
        <taxon>Rhabditida</taxon>
        <taxon>Spirurina</taxon>
        <taxon>Spiruromorpha</taxon>
        <taxon>Spiruroidea</taxon>
        <taxon>Gongylonematidae</taxon>
        <taxon>Gongylonema</taxon>
    </lineage>
</organism>
<dbReference type="Proteomes" id="UP000271098">
    <property type="component" value="Unassembled WGS sequence"/>
</dbReference>
<accession>A0A183EF04</accession>
<evidence type="ECO:0000313" key="4">
    <source>
        <dbReference type="WBParaSite" id="GPUH_0001957001-mRNA-1"/>
    </source>
</evidence>